<organism evidence="1 2">
    <name type="scientific">Vitis vinifera</name>
    <name type="common">Grape</name>
    <dbReference type="NCBI Taxonomy" id="29760"/>
    <lineage>
        <taxon>Eukaryota</taxon>
        <taxon>Viridiplantae</taxon>
        <taxon>Streptophyta</taxon>
        <taxon>Embryophyta</taxon>
        <taxon>Tracheophyta</taxon>
        <taxon>Spermatophyta</taxon>
        <taxon>Magnoliopsida</taxon>
        <taxon>eudicotyledons</taxon>
        <taxon>Gunneridae</taxon>
        <taxon>Pentapetalae</taxon>
        <taxon>rosids</taxon>
        <taxon>Vitales</taxon>
        <taxon>Vitaceae</taxon>
        <taxon>Viteae</taxon>
        <taxon>Vitis</taxon>
    </lineage>
</organism>
<evidence type="ECO:0000313" key="1">
    <source>
        <dbReference type="EMBL" id="RVW45010.1"/>
    </source>
</evidence>
<protein>
    <submittedName>
        <fullName evidence="1">Uncharacterized protein</fullName>
    </submittedName>
</protein>
<evidence type="ECO:0000313" key="2">
    <source>
        <dbReference type="Proteomes" id="UP000288805"/>
    </source>
</evidence>
<sequence>MKGEGCVCSGYLESYQKRVGLNRNVTVIDLYVTVEGQAPCKGGVGLRGAFKGVPCGLRSSLVKDSYTLSVFYEDGLAVGNSTKVSRSWRIRPLSTIERLNCFGTSNFLTVAVPKGG</sequence>
<dbReference type="Proteomes" id="UP000288805">
    <property type="component" value="Unassembled WGS sequence"/>
</dbReference>
<dbReference type="AlphaFoldDB" id="A0A438EBW9"/>
<accession>A0A438EBW9</accession>
<name>A0A438EBW9_VITVI</name>
<reference evidence="1 2" key="1">
    <citation type="journal article" date="2018" name="PLoS Genet.">
        <title>Population sequencing reveals clonal diversity and ancestral inbreeding in the grapevine cultivar Chardonnay.</title>
        <authorList>
            <person name="Roach M.J."/>
            <person name="Johnson D.L."/>
            <person name="Bohlmann J."/>
            <person name="van Vuuren H.J."/>
            <person name="Jones S.J."/>
            <person name="Pretorius I.S."/>
            <person name="Schmidt S.A."/>
            <person name="Borneman A.R."/>
        </authorList>
    </citation>
    <scope>NUCLEOTIDE SEQUENCE [LARGE SCALE GENOMIC DNA]</scope>
    <source>
        <strain evidence="2">cv. Chardonnay</strain>
        <tissue evidence="1">Leaf</tissue>
    </source>
</reference>
<gene>
    <name evidence="1" type="ORF">CK203_067512</name>
</gene>
<comment type="caution">
    <text evidence="1">The sequence shown here is derived from an EMBL/GenBank/DDBJ whole genome shotgun (WGS) entry which is preliminary data.</text>
</comment>
<proteinExistence type="predicted"/>
<dbReference type="EMBL" id="QGNW01001336">
    <property type="protein sequence ID" value="RVW45010.1"/>
    <property type="molecule type" value="Genomic_DNA"/>
</dbReference>